<comment type="caution">
    <text evidence="9">The sequence shown here is derived from an EMBL/GenBank/DDBJ whole genome shotgun (WGS) entry which is preliminary data.</text>
</comment>
<dbReference type="GO" id="GO:0015926">
    <property type="term" value="F:glucosidase activity"/>
    <property type="evidence" value="ECO:0007669"/>
    <property type="project" value="InterPro"/>
</dbReference>
<comment type="similarity">
    <text evidence="2 7">Belongs to the glycosyl hydrolase 53 family.</text>
</comment>
<feature type="signal peptide" evidence="7">
    <location>
        <begin position="1"/>
        <end position="18"/>
    </location>
</feature>
<feature type="region of interest" description="Disordered" evidence="8">
    <location>
        <begin position="345"/>
        <end position="364"/>
    </location>
</feature>
<dbReference type="AlphaFoldDB" id="A0AAJ0BLS1"/>
<dbReference type="Gene3D" id="3.20.20.80">
    <property type="entry name" value="Glycosidases"/>
    <property type="match status" value="1"/>
</dbReference>
<reference evidence="9" key="1">
    <citation type="submission" date="2023-06" db="EMBL/GenBank/DDBJ databases">
        <title>Genome-scale phylogeny and comparative genomics of the fungal order Sordariales.</title>
        <authorList>
            <consortium name="Lawrence Berkeley National Laboratory"/>
            <person name="Hensen N."/>
            <person name="Bonometti L."/>
            <person name="Westerberg I."/>
            <person name="Brannstrom I.O."/>
            <person name="Guillou S."/>
            <person name="Cros-Aarteil S."/>
            <person name="Calhoun S."/>
            <person name="Haridas S."/>
            <person name="Kuo A."/>
            <person name="Mondo S."/>
            <person name="Pangilinan J."/>
            <person name="Riley R."/>
            <person name="Labutti K."/>
            <person name="Andreopoulos B."/>
            <person name="Lipzen A."/>
            <person name="Chen C."/>
            <person name="Yanf M."/>
            <person name="Daum C."/>
            <person name="Ng V."/>
            <person name="Clum A."/>
            <person name="Steindorff A."/>
            <person name="Ohm R."/>
            <person name="Martin F."/>
            <person name="Silar P."/>
            <person name="Natvig D."/>
            <person name="Lalanne C."/>
            <person name="Gautier V."/>
            <person name="Ament-Velasquez S.L."/>
            <person name="Kruys A."/>
            <person name="Hutchinson M.I."/>
            <person name="Powell A.J."/>
            <person name="Barry K."/>
            <person name="Miller A.N."/>
            <person name="Grigoriev I.V."/>
            <person name="Debuchy R."/>
            <person name="Gladieux P."/>
            <person name="Thoren M.H."/>
            <person name="Johannesson H."/>
        </authorList>
    </citation>
    <scope>NUCLEOTIDE SEQUENCE</scope>
    <source>
        <strain evidence="9">PSN4</strain>
    </source>
</reference>
<dbReference type="GO" id="GO:0031218">
    <property type="term" value="F:arabinogalactan endo-1,4-beta-galactosidase activity"/>
    <property type="evidence" value="ECO:0007669"/>
    <property type="project" value="UniProtKB-EC"/>
</dbReference>
<dbReference type="SUPFAM" id="SSF51445">
    <property type="entry name" value="(Trans)glycosidases"/>
    <property type="match status" value="1"/>
</dbReference>
<organism evidence="9 10">
    <name type="scientific">Echria macrotheca</name>
    <dbReference type="NCBI Taxonomy" id="438768"/>
    <lineage>
        <taxon>Eukaryota</taxon>
        <taxon>Fungi</taxon>
        <taxon>Dikarya</taxon>
        <taxon>Ascomycota</taxon>
        <taxon>Pezizomycotina</taxon>
        <taxon>Sordariomycetes</taxon>
        <taxon>Sordariomycetidae</taxon>
        <taxon>Sordariales</taxon>
        <taxon>Schizotheciaceae</taxon>
        <taxon>Echria</taxon>
    </lineage>
</organism>
<evidence type="ECO:0000256" key="2">
    <source>
        <dbReference type="ARBA" id="ARBA00010687"/>
    </source>
</evidence>
<keyword evidence="4 7" id="KW-0378">Hydrolase</keyword>
<feature type="chain" id="PRO_5042314781" description="Arabinogalactan endo-beta-1,4-galactanase" evidence="7">
    <location>
        <begin position="19"/>
        <end position="364"/>
    </location>
</feature>
<evidence type="ECO:0000313" key="10">
    <source>
        <dbReference type="Proteomes" id="UP001239445"/>
    </source>
</evidence>
<sequence>MVLLSLSAILACLSAAHAALPYKGVDWSSVIVEEKAGVKYKDTNGQAKPLEQVLADNGVNTVRQRVWVTPSGGTYNLDYNIQLGKRAKAVGLGVYLDLHFSDTWADPSHQTIPSGWPSDISNLSWKLYNYTLDVSNRFQDAGVQPTIISIGNEITPGLLWPTGKTNNWANIARLLHSASAGIKDSRLDPKPKIMVHLDNGWNWGTQQWWYTNVLKQGTFLASDYDMMGVSYYPFYSEQATLSSLKSSLANMASTWGKEVLVVETDWPTSCPSPKYQFPSDARSIPRTAAGQATWIQQVANVVSSVKGGVGLFYWEPAWIHNANLGSSCADNCMFSQNGQALSKVPQEHQVADGIGRKDNNMENK</sequence>
<dbReference type="InterPro" id="IPR011683">
    <property type="entry name" value="Glyco_hydro_53"/>
</dbReference>
<dbReference type="GO" id="GO:0016998">
    <property type="term" value="P:cell wall macromolecule catabolic process"/>
    <property type="evidence" value="ECO:0007669"/>
    <property type="project" value="UniProtKB-ARBA"/>
</dbReference>
<keyword evidence="5 7" id="KW-0326">Glycosidase</keyword>
<dbReference type="EC" id="3.2.1.89" evidence="3 7"/>
<dbReference type="Proteomes" id="UP001239445">
    <property type="component" value="Unassembled WGS sequence"/>
</dbReference>
<gene>
    <name evidence="9" type="ORF">QBC47DRAFT_410923</name>
</gene>
<evidence type="ECO:0000256" key="3">
    <source>
        <dbReference type="ARBA" id="ARBA00012556"/>
    </source>
</evidence>
<evidence type="ECO:0000256" key="6">
    <source>
        <dbReference type="ARBA" id="ARBA00068680"/>
    </source>
</evidence>
<protein>
    <recommendedName>
        <fullName evidence="6 7">Arabinogalactan endo-beta-1,4-galactanase</fullName>
        <ecNumber evidence="3 7">3.2.1.89</ecNumber>
    </recommendedName>
</protein>
<keyword evidence="10" id="KW-1185">Reference proteome</keyword>
<name>A0AAJ0BLS1_9PEZI</name>
<dbReference type="PANTHER" id="PTHR34983:SF1">
    <property type="entry name" value="ARABINOGALACTAN ENDO-BETA-1,4-GALACTANASE A"/>
    <property type="match status" value="1"/>
</dbReference>
<dbReference type="GO" id="GO:0030247">
    <property type="term" value="F:polysaccharide binding"/>
    <property type="evidence" value="ECO:0007669"/>
    <property type="project" value="UniProtKB-ARBA"/>
</dbReference>
<dbReference type="FunFam" id="3.20.20.80:FF:000077">
    <property type="entry name" value="Arabinogalactan endo-beta-1,4-galactanase"/>
    <property type="match status" value="1"/>
</dbReference>
<evidence type="ECO:0000256" key="7">
    <source>
        <dbReference type="RuleBase" id="RU361192"/>
    </source>
</evidence>
<accession>A0AAJ0BLS1</accession>
<dbReference type="PANTHER" id="PTHR34983">
    <property type="entry name" value="ARABINOGALACTAN ENDO-BETA-1,4-GALACTANASE A"/>
    <property type="match status" value="1"/>
</dbReference>
<evidence type="ECO:0000256" key="8">
    <source>
        <dbReference type="SAM" id="MobiDB-lite"/>
    </source>
</evidence>
<dbReference type="EMBL" id="MU839829">
    <property type="protein sequence ID" value="KAK1758211.1"/>
    <property type="molecule type" value="Genomic_DNA"/>
</dbReference>
<keyword evidence="7" id="KW-0732">Signal</keyword>
<proteinExistence type="inferred from homology"/>
<dbReference type="InterPro" id="IPR017853">
    <property type="entry name" value="GH"/>
</dbReference>
<evidence type="ECO:0000313" key="9">
    <source>
        <dbReference type="EMBL" id="KAK1758211.1"/>
    </source>
</evidence>
<evidence type="ECO:0000256" key="4">
    <source>
        <dbReference type="ARBA" id="ARBA00022801"/>
    </source>
</evidence>
<dbReference type="GO" id="GO:0045490">
    <property type="term" value="P:pectin catabolic process"/>
    <property type="evidence" value="ECO:0007669"/>
    <property type="project" value="TreeGrafter"/>
</dbReference>
<evidence type="ECO:0000256" key="5">
    <source>
        <dbReference type="ARBA" id="ARBA00023295"/>
    </source>
</evidence>
<comment type="catalytic activity">
    <reaction evidence="1 7">
        <text>The enzyme specifically hydrolyzes (1-&gt;4)-beta-D-galactosidic linkages in type I arabinogalactans.</text>
        <dbReference type="EC" id="3.2.1.89"/>
    </reaction>
</comment>
<dbReference type="Pfam" id="PF07745">
    <property type="entry name" value="Glyco_hydro_53"/>
    <property type="match status" value="1"/>
</dbReference>
<evidence type="ECO:0000256" key="1">
    <source>
        <dbReference type="ARBA" id="ARBA00001695"/>
    </source>
</evidence>